<reference evidence="1" key="1">
    <citation type="submission" date="2020-04" db="EMBL/GenBank/DDBJ databases">
        <authorList>
            <person name="Chiriac C."/>
            <person name="Salcher M."/>
            <person name="Ghai R."/>
            <person name="Kavagutti S V."/>
        </authorList>
    </citation>
    <scope>NUCLEOTIDE SEQUENCE</scope>
</reference>
<evidence type="ECO:0000313" key="1">
    <source>
        <dbReference type="EMBL" id="CAB4128857.1"/>
    </source>
</evidence>
<dbReference type="EMBL" id="LR796233">
    <property type="protein sequence ID" value="CAB4128857.1"/>
    <property type="molecule type" value="Genomic_DNA"/>
</dbReference>
<organism evidence="1">
    <name type="scientific">uncultured Caudovirales phage</name>
    <dbReference type="NCBI Taxonomy" id="2100421"/>
    <lineage>
        <taxon>Viruses</taxon>
        <taxon>Duplodnaviria</taxon>
        <taxon>Heunggongvirae</taxon>
        <taxon>Uroviricota</taxon>
        <taxon>Caudoviricetes</taxon>
        <taxon>Peduoviridae</taxon>
        <taxon>Maltschvirus</taxon>
        <taxon>Maltschvirus maltsch</taxon>
    </lineage>
</organism>
<protein>
    <submittedName>
        <fullName evidence="1">Uncharacterized protein</fullName>
    </submittedName>
</protein>
<accession>A0A6J5L755</accession>
<name>A0A6J5L755_9CAUD</name>
<proteinExistence type="predicted"/>
<sequence>MKYITQRPDVRDTYDRFPGLLKYDKSTRVKICGHTIPPVLYSYDVVVCVMVGDYDRKFIKDVVDLANVRKDRSNQVIVLSTINKPAEFNLPKNIHWQTFRSMYAVYTKNSQWRDQERPPIEKHFISLNHRAMWYRQELLYYFYKHNILDKSYFSYHFVSRFMNAGRPNNDSFQNNYTGNRELFDEEDTIIGADRYTDVNKDSIFNLLPYRNFQEPYVDNYSKFETIQDFYNRSAVVVDSETFSDSFLDYNAGITEKTLKPLIFGNPFLLYAGRGTLQLLQEMGFETYSSIIDESYDDIENPQKRFEFILEETLRLSKMDLKEMALMIKSIEKQAEHNQNHILVTLVKQLEEDGEILENLIRSLV</sequence>
<gene>
    <name evidence="1" type="ORF">UFOVP112_90</name>
</gene>